<comment type="caution">
    <text evidence="1">The sequence shown here is derived from an EMBL/GenBank/DDBJ whole genome shotgun (WGS) entry which is preliminary data.</text>
</comment>
<keyword evidence="2" id="KW-1185">Reference proteome</keyword>
<accession>A0ABT7YGE1</accession>
<reference evidence="1" key="1">
    <citation type="submission" date="2023-06" db="EMBL/GenBank/DDBJ databases">
        <title>Robiginitalea aurantiacus sp. nov. and Algoriphagus sediminis sp. nov., isolated from coastal sediment.</title>
        <authorList>
            <person name="Zhou Z.Y."/>
            <person name="An J."/>
            <person name="Jia Y.W."/>
            <person name="Du Z.J."/>
        </authorList>
    </citation>
    <scope>NUCLEOTIDE SEQUENCE</scope>
    <source>
        <strain evidence="1">C2-7</strain>
    </source>
</reference>
<organism evidence="1 2">
    <name type="scientific">Algoriphagus sediminis</name>
    <dbReference type="NCBI Taxonomy" id="3057113"/>
    <lineage>
        <taxon>Bacteria</taxon>
        <taxon>Pseudomonadati</taxon>
        <taxon>Bacteroidota</taxon>
        <taxon>Cytophagia</taxon>
        <taxon>Cytophagales</taxon>
        <taxon>Cyclobacteriaceae</taxon>
        <taxon>Algoriphagus</taxon>
    </lineage>
</organism>
<sequence>MKLEIDNTNVSKSFDQIASELLNRKVLRVNKDEFRLTEIEFYYFHPTHHPDEYTHSHKREAGEWRFHNQGIDITFQGNEVQDGGILIRGVAINDEYTNGPINALKRIFESFGSVSAKTIVSLHDCVPRDLEIIKTFRHLPNKVTHRDFHLNHYRYLVNLEKLRISNTLKKEIQDNCASLK</sequence>
<name>A0ABT7YGE1_9BACT</name>
<dbReference type="RefSeq" id="WP_290002214.1">
    <property type="nucleotide sequence ID" value="NZ_JAUEPH010000007.1"/>
</dbReference>
<protein>
    <submittedName>
        <fullName evidence="1">Uncharacterized protein</fullName>
    </submittedName>
</protein>
<dbReference type="Proteomes" id="UP001171916">
    <property type="component" value="Unassembled WGS sequence"/>
</dbReference>
<gene>
    <name evidence="1" type="ORF">QVH07_15625</name>
</gene>
<proteinExistence type="predicted"/>
<evidence type="ECO:0000313" key="1">
    <source>
        <dbReference type="EMBL" id="MDN3205591.1"/>
    </source>
</evidence>
<dbReference type="EMBL" id="JAUEPH010000007">
    <property type="protein sequence ID" value="MDN3205591.1"/>
    <property type="molecule type" value="Genomic_DNA"/>
</dbReference>
<evidence type="ECO:0000313" key="2">
    <source>
        <dbReference type="Proteomes" id="UP001171916"/>
    </source>
</evidence>